<name>A0A560LNL9_9BRAD</name>
<dbReference type="InterPro" id="IPR004839">
    <property type="entry name" value="Aminotransferase_I/II_large"/>
</dbReference>
<dbReference type="InterPro" id="IPR036390">
    <property type="entry name" value="WH_DNA-bd_sf"/>
</dbReference>
<accession>A0A560LNL9</accession>
<evidence type="ECO:0000256" key="4">
    <source>
        <dbReference type="ARBA" id="ARBA00023125"/>
    </source>
</evidence>
<evidence type="ECO:0000313" key="8">
    <source>
        <dbReference type="Proteomes" id="UP000321304"/>
    </source>
</evidence>
<evidence type="ECO:0000256" key="2">
    <source>
        <dbReference type="ARBA" id="ARBA00022898"/>
    </source>
</evidence>
<dbReference type="Gene3D" id="1.10.10.10">
    <property type="entry name" value="Winged helix-like DNA-binding domain superfamily/Winged helix DNA-binding domain"/>
    <property type="match status" value="1"/>
</dbReference>
<reference evidence="7 8" key="1">
    <citation type="submission" date="2019-06" db="EMBL/GenBank/DDBJ databases">
        <title>Genomic Encyclopedia of Type Strains, Phase IV (KMG-V): Genome sequencing to study the core and pangenomes of soil and plant-associated prokaryotes.</title>
        <authorList>
            <person name="Whitman W."/>
        </authorList>
    </citation>
    <scope>NUCLEOTIDE SEQUENCE [LARGE SCALE GENOMIC DNA]</scope>
    <source>
        <strain evidence="7 8">BR 10355</strain>
    </source>
</reference>
<dbReference type="PROSITE" id="PS50949">
    <property type="entry name" value="HTH_GNTR"/>
    <property type="match status" value="1"/>
</dbReference>
<dbReference type="Pfam" id="PF00392">
    <property type="entry name" value="GntR"/>
    <property type="match status" value="1"/>
</dbReference>
<feature type="domain" description="HTH gntR-type" evidence="6">
    <location>
        <begin position="17"/>
        <end position="85"/>
    </location>
</feature>
<dbReference type="SUPFAM" id="SSF46785">
    <property type="entry name" value="Winged helix' DNA-binding domain"/>
    <property type="match status" value="1"/>
</dbReference>
<comment type="caution">
    <text evidence="7">The sequence shown here is derived from an EMBL/GenBank/DDBJ whole genome shotgun (WGS) entry which is preliminary data.</text>
</comment>
<keyword evidence="5" id="KW-0804">Transcription</keyword>
<evidence type="ECO:0000313" key="7">
    <source>
        <dbReference type="EMBL" id="TWB96997.1"/>
    </source>
</evidence>
<dbReference type="CDD" id="cd07377">
    <property type="entry name" value="WHTH_GntR"/>
    <property type="match status" value="1"/>
</dbReference>
<dbReference type="GO" id="GO:0003700">
    <property type="term" value="F:DNA-binding transcription factor activity"/>
    <property type="evidence" value="ECO:0007669"/>
    <property type="project" value="InterPro"/>
</dbReference>
<sequence length="481" mass="52872">MKRSKRRVTGLVRSGGMPLSRQLYERFRHAIASGQLRPGDRLPSIRGLAAELAMARGTVDAAYAMLAGEGYVVTRGQAGTIVSPELRDAAALDDVATFPARSSSQPRGRADPLLLQMGLPAIDLFPRKLWTHVIAREARRSSASDMMYPDPAGFEPLRQVIAAYLVSSRGIACDWRQVLVTNGFQGGLDLALRILLRRGDRAWIEDPCFPPVRSALELARAGLVAVPVDSDGMRVGDGIRQARRARLAVVTPSHQSPLGVSLSLPRRMELLRWANQADAYVIEDDYDSEFRFVGRPLPALKSLDRGQRVIYSGTFSKTLFPGLRLGYLVLPDRLLDSFIEVSASYSGGFNPFAQRVVAGFMAEGHFARHLKRMRKLYAARRAALAAALTAEFGERIRIELQPGGMHLLLRFIGRTQDARLAQLTRGDGFGAEPLSSRSIRHDCGQGLLVGFTNAAEADAPAIARRLRRAIEPVAERRARTD</sequence>
<dbReference type="InterPro" id="IPR015424">
    <property type="entry name" value="PyrdxlP-dep_Trfase"/>
</dbReference>
<evidence type="ECO:0000256" key="5">
    <source>
        <dbReference type="ARBA" id="ARBA00023163"/>
    </source>
</evidence>
<proteinExistence type="inferred from homology"/>
<protein>
    <submittedName>
        <fullName evidence="7">GntR family transcriptional regulator</fullName>
    </submittedName>
</protein>
<comment type="similarity">
    <text evidence="1">In the C-terminal section; belongs to the class-I pyridoxal-phosphate-dependent aminotransferase family.</text>
</comment>
<dbReference type="GO" id="GO:0030170">
    <property type="term" value="F:pyridoxal phosphate binding"/>
    <property type="evidence" value="ECO:0007669"/>
    <property type="project" value="InterPro"/>
</dbReference>
<keyword evidence="2" id="KW-0663">Pyridoxal phosphate</keyword>
<dbReference type="InterPro" id="IPR036388">
    <property type="entry name" value="WH-like_DNA-bd_sf"/>
</dbReference>
<dbReference type="PANTHER" id="PTHR46577">
    <property type="entry name" value="HTH-TYPE TRANSCRIPTIONAL REGULATORY PROTEIN GABR"/>
    <property type="match status" value="1"/>
</dbReference>
<gene>
    <name evidence="7" type="ORF">FBZ93_107243</name>
</gene>
<dbReference type="InterPro" id="IPR000524">
    <property type="entry name" value="Tscrpt_reg_HTH_GntR"/>
</dbReference>
<keyword evidence="8" id="KW-1185">Reference proteome</keyword>
<evidence type="ECO:0000256" key="1">
    <source>
        <dbReference type="ARBA" id="ARBA00005384"/>
    </source>
</evidence>
<dbReference type="Pfam" id="PF00155">
    <property type="entry name" value="Aminotran_1_2"/>
    <property type="match status" value="1"/>
</dbReference>
<dbReference type="InterPro" id="IPR051446">
    <property type="entry name" value="HTH_trans_reg/aminotransferase"/>
</dbReference>
<dbReference type="EMBL" id="VITY01000007">
    <property type="protein sequence ID" value="TWB96997.1"/>
    <property type="molecule type" value="Genomic_DNA"/>
</dbReference>
<keyword evidence="3" id="KW-0805">Transcription regulation</keyword>
<organism evidence="7 8">
    <name type="scientific">Bradyrhizobium macuxiense</name>
    <dbReference type="NCBI Taxonomy" id="1755647"/>
    <lineage>
        <taxon>Bacteria</taxon>
        <taxon>Pseudomonadati</taxon>
        <taxon>Pseudomonadota</taxon>
        <taxon>Alphaproteobacteria</taxon>
        <taxon>Hyphomicrobiales</taxon>
        <taxon>Nitrobacteraceae</taxon>
        <taxon>Bradyrhizobium</taxon>
    </lineage>
</organism>
<dbReference type="SMART" id="SM00345">
    <property type="entry name" value="HTH_GNTR"/>
    <property type="match status" value="1"/>
</dbReference>
<dbReference type="InterPro" id="IPR015421">
    <property type="entry name" value="PyrdxlP-dep_Trfase_major"/>
</dbReference>
<evidence type="ECO:0000256" key="3">
    <source>
        <dbReference type="ARBA" id="ARBA00023015"/>
    </source>
</evidence>
<dbReference type="CDD" id="cd00609">
    <property type="entry name" value="AAT_like"/>
    <property type="match status" value="1"/>
</dbReference>
<dbReference type="AlphaFoldDB" id="A0A560LNL9"/>
<dbReference type="Proteomes" id="UP000321304">
    <property type="component" value="Unassembled WGS sequence"/>
</dbReference>
<dbReference type="GO" id="GO:0003677">
    <property type="term" value="F:DNA binding"/>
    <property type="evidence" value="ECO:0007669"/>
    <property type="project" value="UniProtKB-KW"/>
</dbReference>
<dbReference type="PANTHER" id="PTHR46577:SF1">
    <property type="entry name" value="HTH-TYPE TRANSCRIPTIONAL REGULATORY PROTEIN GABR"/>
    <property type="match status" value="1"/>
</dbReference>
<evidence type="ECO:0000259" key="6">
    <source>
        <dbReference type="PROSITE" id="PS50949"/>
    </source>
</evidence>
<dbReference type="SUPFAM" id="SSF53383">
    <property type="entry name" value="PLP-dependent transferases"/>
    <property type="match status" value="1"/>
</dbReference>
<keyword evidence="4" id="KW-0238">DNA-binding</keyword>
<dbReference type="Gene3D" id="3.40.640.10">
    <property type="entry name" value="Type I PLP-dependent aspartate aminotransferase-like (Major domain)"/>
    <property type="match status" value="1"/>
</dbReference>